<comment type="caution">
    <text evidence="3">The sequence shown here is derived from an EMBL/GenBank/DDBJ whole genome shotgun (WGS) entry which is preliminary data.</text>
</comment>
<name>A0ABP9D901_9BACT</name>
<evidence type="ECO:0000313" key="4">
    <source>
        <dbReference type="Proteomes" id="UP001500298"/>
    </source>
</evidence>
<dbReference type="Pfam" id="PF18962">
    <property type="entry name" value="Por_Secre_tail"/>
    <property type="match status" value="1"/>
</dbReference>
<feature type="signal peptide" evidence="1">
    <location>
        <begin position="1"/>
        <end position="26"/>
    </location>
</feature>
<evidence type="ECO:0000259" key="2">
    <source>
        <dbReference type="Pfam" id="PF18962"/>
    </source>
</evidence>
<gene>
    <name evidence="3" type="ORF">GCM10023331_17670</name>
</gene>
<dbReference type="Proteomes" id="UP001500298">
    <property type="component" value="Unassembled WGS sequence"/>
</dbReference>
<evidence type="ECO:0000256" key="1">
    <source>
        <dbReference type="SAM" id="SignalP"/>
    </source>
</evidence>
<proteinExistence type="predicted"/>
<organism evidence="3 4">
    <name type="scientific">Algivirga pacifica</name>
    <dbReference type="NCBI Taxonomy" id="1162670"/>
    <lineage>
        <taxon>Bacteria</taxon>
        <taxon>Pseudomonadati</taxon>
        <taxon>Bacteroidota</taxon>
        <taxon>Cytophagia</taxon>
        <taxon>Cytophagales</taxon>
        <taxon>Flammeovirgaceae</taxon>
        <taxon>Algivirga</taxon>
    </lineage>
</organism>
<reference evidence="4" key="1">
    <citation type="journal article" date="2019" name="Int. J. Syst. Evol. Microbiol.">
        <title>The Global Catalogue of Microorganisms (GCM) 10K type strain sequencing project: providing services to taxonomists for standard genome sequencing and annotation.</title>
        <authorList>
            <consortium name="The Broad Institute Genomics Platform"/>
            <consortium name="The Broad Institute Genome Sequencing Center for Infectious Disease"/>
            <person name="Wu L."/>
            <person name="Ma J."/>
        </authorList>
    </citation>
    <scope>NUCLEOTIDE SEQUENCE [LARGE SCALE GENOMIC DNA]</scope>
    <source>
        <strain evidence="4">JCM 18326</strain>
    </source>
</reference>
<evidence type="ECO:0000313" key="3">
    <source>
        <dbReference type="EMBL" id="GAA4832875.1"/>
    </source>
</evidence>
<accession>A0ABP9D901</accession>
<dbReference type="EMBL" id="BAABJX010000026">
    <property type="protein sequence ID" value="GAA4832875.1"/>
    <property type="molecule type" value="Genomic_DNA"/>
</dbReference>
<keyword evidence="4" id="KW-1185">Reference proteome</keyword>
<feature type="chain" id="PRO_5046966845" description="Secretion system C-terminal sorting domain-containing protein" evidence="1">
    <location>
        <begin position="27"/>
        <end position="137"/>
    </location>
</feature>
<feature type="domain" description="Secretion system C-terminal sorting" evidence="2">
    <location>
        <begin position="66"/>
        <end position="135"/>
    </location>
</feature>
<sequence>MKKLHALMVKFFALSLSIVLSLTSYAGTSTLLKFPLEGHRSSELLSYRNSGNLDFDIYPDDNTREEVKVSITGANSNHILEITIFNSIGNVVFKKKVTPVRSAMEYTIAPEAAFQAGLYFLTLKNGSSRITKKFVLN</sequence>
<keyword evidence="1" id="KW-0732">Signal</keyword>
<dbReference type="RefSeq" id="WP_345371045.1">
    <property type="nucleotide sequence ID" value="NZ_BAABJX010000026.1"/>
</dbReference>
<protein>
    <recommendedName>
        <fullName evidence="2">Secretion system C-terminal sorting domain-containing protein</fullName>
    </recommendedName>
</protein>
<dbReference type="InterPro" id="IPR026444">
    <property type="entry name" value="Secre_tail"/>
</dbReference>
<dbReference type="NCBIfam" id="TIGR04183">
    <property type="entry name" value="Por_Secre_tail"/>
    <property type="match status" value="1"/>
</dbReference>